<evidence type="ECO:0000313" key="4">
    <source>
        <dbReference type="Proteomes" id="UP000283530"/>
    </source>
</evidence>
<dbReference type="AlphaFoldDB" id="A0A3S3PR65"/>
<dbReference type="GO" id="GO:0019005">
    <property type="term" value="C:SCF ubiquitin ligase complex"/>
    <property type="evidence" value="ECO:0007669"/>
    <property type="project" value="TreeGrafter"/>
</dbReference>
<name>A0A3S3PR65_9MAGN</name>
<dbReference type="SMART" id="SM00367">
    <property type="entry name" value="LRR_CC"/>
    <property type="match status" value="6"/>
</dbReference>
<evidence type="ECO:0000256" key="1">
    <source>
        <dbReference type="SAM" id="MobiDB-lite"/>
    </source>
</evidence>
<reference evidence="3 4" key="1">
    <citation type="journal article" date="2019" name="Nat. Plants">
        <title>Stout camphor tree genome fills gaps in understanding of flowering plant genome evolution.</title>
        <authorList>
            <person name="Chaw S.M."/>
            <person name="Liu Y.C."/>
            <person name="Wu Y.W."/>
            <person name="Wang H.Y."/>
            <person name="Lin C.I."/>
            <person name="Wu C.S."/>
            <person name="Ke H.M."/>
            <person name="Chang L.Y."/>
            <person name="Hsu C.Y."/>
            <person name="Yang H.T."/>
            <person name="Sudianto E."/>
            <person name="Hsu M.H."/>
            <person name="Wu K.P."/>
            <person name="Wang L.N."/>
            <person name="Leebens-Mack J.H."/>
            <person name="Tsai I.J."/>
        </authorList>
    </citation>
    <scope>NUCLEOTIDE SEQUENCE [LARGE SCALE GENOMIC DNA]</scope>
    <source>
        <strain evidence="4">cv. Chaw 1501</strain>
        <tissue evidence="3">Young leaves</tissue>
    </source>
</reference>
<dbReference type="STRING" id="337451.A0A3S3PR65"/>
<organism evidence="3 4">
    <name type="scientific">Cinnamomum micranthum f. kanehirae</name>
    <dbReference type="NCBI Taxonomy" id="337451"/>
    <lineage>
        <taxon>Eukaryota</taxon>
        <taxon>Viridiplantae</taxon>
        <taxon>Streptophyta</taxon>
        <taxon>Embryophyta</taxon>
        <taxon>Tracheophyta</taxon>
        <taxon>Spermatophyta</taxon>
        <taxon>Magnoliopsida</taxon>
        <taxon>Magnoliidae</taxon>
        <taxon>Laurales</taxon>
        <taxon>Lauraceae</taxon>
        <taxon>Cinnamomum</taxon>
    </lineage>
</organism>
<dbReference type="Pfam" id="PF25372">
    <property type="entry name" value="DUF7885"/>
    <property type="match status" value="1"/>
</dbReference>
<dbReference type="InterPro" id="IPR006553">
    <property type="entry name" value="Leu-rich_rpt_Cys-con_subtyp"/>
</dbReference>
<evidence type="ECO:0000313" key="3">
    <source>
        <dbReference type="EMBL" id="RWR71880.1"/>
    </source>
</evidence>
<proteinExistence type="predicted"/>
<keyword evidence="4" id="KW-1185">Reference proteome</keyword>
<dbReference type="GO" id="GO:0031146">
    <property type="term" value="P:SCF-dependent proteasomal ubiquitin-dependent protein catabolic process"/>
    <property type="evidence" value="ECO:0007669"/>
    <property type="project" value="TreeGrafter"/>
</dbReference>
<dbReference type="Proteomes" id="UP000283530">
    <property type="component" value="Unassembled WGS sequence"/>
</dbReference>
<dbReference type="SUPFAM" id="SSF52047">
    <property type="entry name" value="RNI-like"/>
    <property type="match status" value="1"/>
</dbReference>
<dbReference type="PANTHER" id="PTHR13318:SF145">
    <property type="entry name" value="RAD7"/>
    <property type="match status" value="1"/>
</dbReference>
<comment type="caution">
    <text evidence="3">The sequence shown here is derived from an EMBL/GenBank/DDBJ whole genome shotgun (WGS) entry which is preliminary data.</text>
</comment>
<dbReference type="InterPro" id="IPR032675">
    <property type="entry name" value="LRR_dom_sf"/>
</dbReference>
<dbReference type="EMBL" id="QPKB01000001">
    <property type="protein sequence ID" value="RWR71880.1"/>
    <property type="molecule type" value="Genomic_DNA"/>
</dbReference>
<dbReference type="PANTHER" id="PTHR13318">
    <property type="entry name" value="PARTNER OF PAIRED, ISOFORM B-RELATED"/>
    <property type="match status" value="1"/>
</dbReference>
<feature type="region of interest" description="Disordered" evidence="1">
    <location>
        <begin position="1"/>
        <end position="64"/>
    </location>
</feature>
<dbReference type="InterPro" id="IPR057207">
    <property type="entry name" value="FBXL15_LRR"/>
</dbReference>
<sequence>MRSKSKTSRSLPSSSQDPLIAAQQEQSHDDLDTNQGNNDKSFKTNDSDPDSGNSEGKDRRNEFSSRVLDLPWKRSWPFNNSGKGKGVIDSDSDSDSYAYLIQEVAKGKKQRISRVLEKEGIGVDENLIMKKDELGFNEFPLNSFSGDGEVLEPLNFRLQDGIPKKIIRRGDLDFNVIDEDEGRLQPVDEMNHPVTLDKGKRPCVEDGSLSKKLSGEDNSINDACYATLKKVTYSKEEKGKGKLVETRKPSIHDVKCNDEKVLGAAMNSMTLRNDVKCNDEEVLEAGMDLMLFIAREEARGSAQQRKEARVQEARRRKEARVQEARRREEVRVQEAQRREEERIQEVQRRRGNFLSIAKYYAHEFAYFDPNKDRNSYDKYTPVRGTEVPVAVAEAGLEDKGCPTGLEDEACSDPFSTALKIVKERARKLSVQSGSPTLDPSKVEPKIEWEPSQDCESKSLDRCAPSLEEICLNILLKHAEAIASLEGVPDYLRSKLSHLLCDSRKMDHRLLGLMVSGSPTEICLKDCSWITEEQFHDIFRGCDTERLQELQLDLCGRCMPDYILRQTLAQSPNSLSALTTISLRGAYRLSDKGLSALVSSAPSLTSVNLSQCQLLTSTGISILAENLESVLRELYMDDCQNVNVLSILPALKNLKHLEVLSVAGIQNVCDEFVSELIPVCGADMKKLVFSDCGKLTDNSLKIISKNCSGLCAIDLSNLKNLTDVALQHLANGCTSLKVLQLSHNKFSDEGIASFLEVSGESLTDLSLNSVKKVANNTAISLANCCSETLLSLDLSWCRKLMDEALGLIVDKCLSLKILRLFGCTQEKQGPNFSVSGVDRSPVSLEPTSDALPFKTNANIRRMATIPPEDPPSLCIQ</sequence>
<feature type="region of interest" description="Disordered" evidence="1">
    <location>
        <begin position="302"/>
        <end position="327"/>
    </location>
</feature>
<protein>
    <submittedName>
        <fullName evidence="3">Leucine-rich repeat</fullName>
    </submittedName>
</protein>
<dbReference type="Gene3D" id="3.80.10.10">
    <property type="entry name" value="Ribonuclease Inhibitor"/>
    <property type="match status" value="2"/>
</dbReference>
<dbReference type="OrthoDB" id="10257471at2759"/>
<feature type="domain" description="F-box/LRR-repeat protein 15-like leucin rich repeat" evidence="2">
    <location>
        <begin position="645"/>
        <end position="822"/>
    </location>
</feature>
<gene>
    <name evidence="3" type="ORF">CKAN_00006400</name>
</gene>
<evidence type="ECO:0000259" key="2">
    <source>
        <dbReference type="Pfam" id="PF25372"/>
    </source>
</evidence>
<accession>A0A3S3PR65</accession>